<dbReference type="SMART" id="SM00369">
    <property type="entry name" value="LRR_TYP"/>
    <property type="match status" value="3"/>
</dbReference>
<evidence type="ECO:0000256" key="3">
    <source>
        <dbReference type="ARBA" id="ARBA00022737"/>
    </source>
</evidence>
<dbReference type="InterPro" id="IPR032675">
    <property type="entry name" value="LRR_dom_sf"/>
</dbReference>
<dbReference type="GO" id="GO:0005930">
    <property type="term" value="C:axoneme"/>
    <property type="evidence" value="ECO:0007669"/>
    <property type="project" value="UniProtKB-SubCell"/>
</dbReference>
<accession>A0A830HFQ0</accession>
<dbReference type="OrthoDB" id="1668230at2759"/>
<sequence>MAMRPTSSFKSLDDLMANLHTLSSSLESLQELRYKRLDSLDAAVAGGLTSLHKLKQLWIDLNHLKVIPEGALAPLTQLGDLRLGSNVLGKLPEDLPFATIRNLLISNNVITSLPHALCEKARVLEQLWADGNRIGKLPSNMGNIQSLEGFGVAHNLLSSLPSSMRMLTSLTALRVDHNDLESLPFLSHLTALTGLWIGGNKRLRDVQLGALQQIHSHLSYVNAVDAPMIPPPSLPAICADRPPPIIAVGNSLDGAPASEGVVVRKPGTHEAPVFVGIGSNCQVAMDLSNLDVRGEAGPFDWVDSSATAVVTHFATRFARYPMPVPVAGGWWDASTDVSFHHDDFNGQREAEMAKYARRTARVVEALDRGGHVVLLRYGTLAETAAMCELGRAIHTAYGGATAVIYLLTAEVDLSHNQTISEGGICVCILHRNSILAVINRHCNS</sequence>
<dbReference type="PANTHER" id="PTHR48051:SF46">
    <property type="entry name" value="LEUCINE RICH REPEAT-CONTAINING DOMAIN PROTEIN"/>
    <property type="match status" value="1"/>
</dbReference>
<name>A0A830HFQ0_9CHLO</name>
<dbReference type="Pfam" id="PF08795">
    <property type="entry name" value="DUF1796"/>
    <property type="match status" value="1"/>
</dbReference>
<organism evidence="4 5">
    <name type="scientific">Pycnococcus provasolii</name>
    <dbReference type="NCBI Taxonomy" id="41880"/>
    <lineage>
        <taxon>Eukaryota</taxon>
        <taxon>Viridiplantae</taxon>
        <taxon>Chlorophyta</taxon>
        <taxon>Pseudoscourfieldiophyceae</taxon>
        <taxon>Pseudoscourfieldiales</taxon>
        <taxon>Pycnococcaceae</taxon>
        <taxon>Pycnococcus</taxon>
    </lineage>
</organism>
<evidence type="ECO:0000256" key="2">
    <source>
        <dbReference type="ARBA" id="ARBA00022614"/>
    </source>
</evidence>
<keyword evidence="5" id="KW-1185">Reference proteome</keyword>
<dbReference type="InterPro" id="IPR001611">
    <property type="entry name" value="Leu-rich_rpt"/>
</dbReference>
<dbReference type="InterPro" id="IPR003591">
    <property type="entry name" value="Leu-rich_rpt_typical-subtyp"/>
</dbReference>
<keyword evidence="3" id="KW-0677">Repeat</keyword>
<dbReference type="EMBL" id="BNJQ01000006">
    <property type="protein sequence ID" value="GHP03947.1"/>
    <property type="molecule type" value="Genomic_DNA"/>
</dbReference>
<comment type="caution">
    <text evidence="4">The sequence shown here is derived from an EMBL/GenBank/DDBJ whole genome shotgun (WGS) entry which is preliminary data.</text>
</comment>
<reference evidence="4" key="1">
    <citation type="submission" date="2020-10" db="EMBL/GenBank/DDBJ databases">
        <title>Unveiling of a novel bifunctional photoreceptor, Dualchrome1, isolated from a cosmopolitan green alga.</title>
        <authorList>
            <person name="Suzuki S."/>
            <person name="Kawachi M."/>
        </authorList>
    </citation>
    <scope>NUCLEOTIDE SEQUENCE</scope>
    <source>
        <strain evidence="4">NIES 2893</strain>
    </source>
</reference>
<protein>
    <submittedName>
        <fullName evidence="4">Uncharacterized protein</fullName>
    </submittedName>
</protein>
<evidence type="ECO:0000256" key="1">
    <source>
        <dbReference type="ARBA" id="ARBA00004430"/>
    </source>
</evidence>
<dbReference type="Gene3D" id="3.80.10.10">
    <property type="entry name" value="Ribonuclease Inhibitor"/>
    <property type="match status" value="1"/>
</dbReference>
<dbReference type="PANTHER" id="PTHR48051">
    <property type="match status" value="1"/>
</dbReference>
<gene>
    <name evidence="4" type="ORF">PPROV_000270100</name>
</gene>
<evidence type="ECO:0000313" key="4">
    <source>
        <dbReference type="EMBL" id="GHP03947.1"/>
    </source>
</evidence>
<dbReference type="PROSITE" id="PS51450">
    <property type="entry name" value="LRR"/>
    <property type="match status" value="1"/>
</dbReference>
<keyword evidence="2" id="KW-0433">Leucine-rich repeat</keyword>
<comment type="subcellular location">
    <subcellularLocation>
        <location evidence="1">Cytoplasm</location>
        <location evidence="1">Cytoskeleton</location>
        <location evidence="1">Cilium axoneme</location>
    </subcellularLocation>
</comment>
<evidence type="ECO:0000313" key="5">
    <source>
        <dbReference type="Proteomes" id="UP000660262"/>
    </source>
</evidence>
<dbReference type="InterPro" id="IPR014903">
    <property type="entry name" value="DUF1796"/>
</dbReference>
<dbReference type="SUPFAM" id="SSF52058">
    <property type="entry name" value="L domain-like"/>
    <property type="match status" value="1"/>
</dbReference>
<proteinExistence type="predicted"/>
<dbReference type="InterPro" id="IPR050216">
    <property type="entry name" value="LRR_domain-containing"/>
</dbReference>
<dbReference type="Proteomes" id="UP000660262">
    <property type="component" value="Unassembled WGS sequence"/>
</dbReference>
<dbReference type="AlphaFoldDB" id="A0A830HFQ0"/>